<gene>
    <name evidence="1" type="primary">ZBED9_37</name>
    <name evidence="1" type="ORF">TNCT_234561</name>
</gene>
<dbReference type="AlphaFoldDB" id="A0A8X6IDC8"/>
<keyword evidence="2" id="KW-1185">Reference proteome</keyword>
<organism evidence="1 2">
    <name type="scientific">Trichonephila clavata</name>
    <name type="common">Joro spider</name>
    <name type="synonym">Nephila clavata</name>
    <dbReference type="NCBI Taxonomy" id="2740835"/>
    <lineage>
        <taxon>Eukaryota</taxon>
        <taxon>Metazoa</taxon>
        <taxon>Ecdysozoa</taxon>
        <taxon>Arthropoda</taxon>
        <taxon>Chelicerata</taxon>
        <taxon>Arachnida</taxon>
        <taxon>Araneae</taxon>
        <taxon>Araneomorphae</taxon>
        <taxon>Entelegynae</taxon>
        <taxon>Araneoidea</taxon>
        <taxon>Nephilidae</taxon>
        <taxon>Trichonephila</taxon>
    </lineage>
</organism>
<sequence length="100" mass="11485">MATVFKLADKVAAFNAKLELWGRRVDGGICMFQTLAGIFGETEPEHSFSHLVHVHLSLILKEFKRYFPTTKNPRTDKEWICNPFVNKSGESSNLFKKINR</sequence>
<comment type="caution">
    <text evidence="1">The sequence shown here is derived from an EMBL/GenBank/DDBJ whole genome shotgun (WGS) entry which is preliminary data.</text>
</comment>
<proteinExistence type="predicted"/>
<dbReference type="EMBL" id="BMAO01035287">
    <property type="protein sequence ID" value="GFR02625.1"/>
    <property type="molecule type" value="Genomic_DNA"/>
</dbReference>
<reference evidence="1" key="1">
    <citation type="submission" date="2020-07" db="EMBL/GenBank/DDBJ databases">
        <title>Multicomponent nature underlies the extraordinary mechanical properties of spider dragline silk.</title>
        <authorList>
            <person name="Kono N."/>
            <person name="Nakamura H."/>
            <person name="Mori M."/>
            <person name="Yoshida Y."/>
            <person name="Ohtoshi R."/>
            <person name="Malay A.D."/>
            <person name="Moran D.A.P."/>
            <person name="Tomita M."/>
            <person name="Numata K."/>
            <person name="Arakawa K."/>
        </authorList>
    </citation>
    <scope>NUCLEOTIDE SEQUENCE</scope>
</reference>
<evidence type="ECO:0000313" key="1">
    <source>
        <dbReference type="EMBL" id="GFR02625.1"/>
    </source>
</evidence>
<dbReference type="Proteomes" id="UP000887116">
    <property type="component" value="Unassembled WGS sequence"/>
</dbReference>
<accession>A0A8X6IDC8</accession>
<protein>
    <submittedName>
        <fullName evidence="1">SCAN domain-containing protein 3</fullName>
    </submittedName>
</protein>
<dbReference type="OrthoDB" id="6432807at2759"/>
<name>A0A8X6IDC8_TRICU</name>
<evidence type="ECO:0000313" key="2">
    <source>
        <dbReference type="Proteomes" id="UP000887116"/>
    </source>
</evidence>